<dbReference type="GO" id="GO:0008422">
    <property type="term" value="F:beta-glucosidase activity"/>
    <property type="evidence" value="ECO:0007669"/>
    <property type="project" value="TreeGrafter"/>
</dbReference>
<dbReference type="InterPro" id="IPR017853">
    <property type="entry name" value="GH"/>
</dbReference>
<gene>
    <name evidence="6" type="ORF">SAMN02745249_02046</name>
</gene>
<evidence type="ECO:0000256" key="1">
    <source>
        <dbReference type="ARBA" id="ARBA00010838"/>
    </source>
</evidence>
<dbReference type="PROSITE" id="PS00572">
    <property type="entry name" value="GLYCOSYL_HYDROL_F1_1"/>
    <property type="match status" value="1"/>
</dbReference>
<evidence type="ECO:0000313" key="6">
    <source>
        <dbReference type="EMBL" id="SHF21508.1"/>
    </source>
</evidence>
<evidence type="ECO:0000256" key="3">
    <source>
        <dbReference type="ARBA" id="ARBA00023295"/>
    </source>
</evidence>
<comment type="similarity">
    <text evidence="1 5">Belongs to the glycosyl hydrolase 1 family.</text>
</comment>
<proteinExistence type="inferred from homology"/>
<dbReference type="Pfam" id="PF00232">
    <property type="entry name" value="Glyco_hydro_1"/>
    <property type="match status" value="1"/>
</dbReference>
<dbReference type="GO" id="GO:0016052">
    <property type="term" value="P:carbohydrate catabolic process"/>
    <property type="evidence" value="ECO:0007669"/>
    <property type="project" value="TreeGrafter"/>
</dbReference>
<dbReference type="InterPro" id="IPR018120">
    <property type="entry name" value="Glyco_hydro_1_AS"/>
</dbReference>
<dbReference type="GO" id="GO:0005829">
    <property type="term" value="C:cytosol"/>
    <property type="evidence" value="ECO:0007669"/>
    <property type="project" value="TreeGrafter"/>
</dbReference>
<feature type="active site" description="Nucleophile" evidence="4">
    <location>
        <position position="137"/>
    </location>
</feature>
<evidence type="ECO:0000313" key="7">
    <source>
        <dbReference type="Proteomes" id="UP000184128"/>
    </source>
</evidence>
<evidence type="ECO:0000256" key="4">
    <source>
        <dbReference type="PROSITE-ProRule" id="PRU10055"/>
    </source>
</evidence>
<reference evidence="6 7" key="1">
    <citation type="submission" date="2016-11" db="EMBL/GenBank/DDBJ databases">
        <authorList>
            <person name="Jaros S."/>
            <person name="Januszkiewicz K."/>
            <person name="Wedrychowicz H."/>
        </authorList>
    </citation>
    <scope>NUCLEOTIDE SEQUENCE [LARGE SCALE GENOMIC DNA]</scope>
    <source>
        <strain evidence="6 7">DSM 15692</strain>
    </source>
</reference>
<dbReference type="OrthoDB" id="2234302at2"/>
<accession>A0A1M4ZU28</accession>
<dbReference type="SUPFAM" id="SSF51445">
    <property type="entry name" value="(Trans)glycosidases"/>
    <property type="match status" value="1"/>
</dbReference>
<evidence type="ECO:0000256" key="2">
    <source>
        <dbReference type="ARBA" id="ARBA00022801"/>
    </source>
</evidence>
<dbReference type="PRINTS" id="PR00131">
    <property type="entry name" value="GLHYDRLASE1"/>
</dbReference>
<dbReference type="EMBL" id="FQUF01000050">
    <property type="protein sequence ID" value="SHF21508.1"/>
    <property type="molecule type" value="Genomic_DNA"/>
</dbReference>
<evidence type="ECO:0000256" key="5">
    <source>
        <dbReference type="RuleBase" id="RU003690"/>
    </source>
</evidence>
<dbReference type="Gene3D" id="3.20.20.80">
    <property type="entry name" value="Glycosidases"/>
    <property type="match status" value="1"/>
</dbReference>
<dbReference type="AlphaFoldDB" id="A0A1M4ZU28"/>
<dbReference type="PANTHER" id="PTHR10353:SF122">
    <property type="entry name" value="6-PHOSPHO-BETA-GLUCOSIDASE ASCB-RELATED"/>
    <property type="match status" value="1"/>
</dbReference>
<keyword evidence="3" id="KW-0326">Glycosidase</keyword>
<dbReference type="InterPro" id="IPR001360">
    <property type="entry name" value="Glyco_hydro_1"/>
</dbReference>
<keyword evidence="7" id="KW-1185">Reference proteome</keyword>
<dbReference type="PANTHER" id="PTHR10353">
    <property type="entry name" value="GLYCOSYL HYDROLASE"/>
    <property type="match status" value="1"/>
</dbReference>
<protein>
    <submittedName>
        <fullName evidence="6">Glycosyl hydrolase family 1</fullName>
    </submittedName>
</protein>
<keyword evidence="2 6" id="KW-0378">Hydrolase</keyword>
<sequence>MLARFEACPDSSHPEDVLLSVKSDQNNLFYSDVQIRGYYPTYMDKVFADKDITIEMDPEDAKILKEGTVDFMSFSYYMSGVVGRTPSDESTGENIMGSQPNPHLEASEWGWPIDPVGLRTTLHKLYDRYQIPLFIVENGLGAEDVVEEDGSIHDQYRINYLREHIKQMEIAIEEGVDLMGYTPWGCIDLISAPTSEMSKRYGFIYVDQDDEGSGTLNRSKKDSFYWYKKLYDCFAI</sequence>
<dbReference type="STRING" id="1121025.SAMN02745249_02046"/>
<dbReference type="Proteomes" id="UP000184128">
    <property type="component" value="Unassembled WGS sequence"/>
</dbReference>
<name>A0A1M4ZU28_9LACT</name>
<organism evidence="6 7">
    <name type="scientific">Atopostipes suicloacalis DSM 15692</name>
    <dbReference type="NCBI Taxonomy" id="1121025"/>
    <lineage>
        <taxon>Bacteria</taxon>
        <taxon>Bacillati</taxon>
        <taxon>Bacillota</taxon>
        <taxon>Bacilli</taxon>
        <taxon>Lactobacillales</taxon>
        <taxon>Carnobacteriaceae</taxon>
        <taxon>Atopostipes</taxon>
    </lineage>
</organism>